<organism evidence="2 3">
    <name type="scientific">Nanoarchaeum equitans (strain Kin4-M)</name>
    <dbReference type="NCBI Taxonomy" id="228908"/>
    <lineage>
        <taxon>Archaea</taxon>
        <taxon>Nanobdellota</taxon>
        <taxon>Candidatus Nanoarchaeia</taxon>
        <taxon>Nanoarchaeales</taxon>
        <taxon>Nanoarchaeaceae</taxon>
        <taxon>Nanoarchaeum</taxon>
    </lineage>
</organism>
<dbReference type="BioCyc" id="NEQU228908:GJB6-430-MONOMER"/>
<evidence type="ECO:0000313" key="2">
    <source>
        <dbReference type="EMBL" id="AAR39247.1"/>
    </source>
</evidence>
<evidence type="ECO:0000313" key="3">
    <source>
        <dbReference type="Proteomes" id="UP000000578"/>
    </source>
</evidence>
<protein>
    <submittedName>
        <fullName evidence="2">NEQ403</fullName>
    </submittedName>
</protein>
<feature type="domain" description="VWFA" evidence="1">
    <location>
        <begin position="72"/>
        <end position="216"/>
    </location>
</feature>
<proteinExistence type="predicted"/>
<dbReference type="STRING" id="228908.NEQ403"/>
<dbReference type="InterPro" id="IPR036465">
    <property type="entry name" value="vWFA_dom_sf"/>
</dbReference>
<keyword evidence="3" id="KW-1185">Reference proteome</keyword>
<name>Q74N17_NANEQ</name>
<dbReference type="CDD" id="cd00198">
    <property type="entry name" value="vWFA"/>
    <property type="match status" value="1"/>
</dbReference>
<dbReference type="HOGENOM" id="CLU_1275353_0_0_2"/>
<gene>
    <name evidence="2" type="ordered locus">NEQ403</name>
</gene>
<reference evidence="2 3" key="1">
    <citation type="journal article" date="2003" name="Proc. Natl. Acad. Sci. U.S.A.">
        <title>The genome of Nanoarchaeum equitans: insights into early archaeal evolution and derived parasitism.</title>
        <authorList>
            <person name="Waters E."/>
            <person name="Hohn M.J."/>
            <person name="Ahel I."/>
            <person name="Graham D.E."/>
            <person name="Adams M.D."/>
            <person name="Barnstead M."/>
            <person name="Beeson K.Y."/>
            <person name="Bibbs L."/>
            <person name="Bolanos R."/>
            <person name="Keller M."/>
            <person name="Kretz K."/>
            <person name="Lin X."/>
            <person name="Mathur E."/>
            <person name="Ni J."/>
            <person name="Podar M."/>
            <person name="Richardson T."/>
            <person name="Sutton G.G."/>
            <person name="Simon M."/>
            <person name="Soll D."/>
            <person name="Stetter K.O."/>
            <person name="Short J.M."/>
            <person name="Noordewier M."/>
        </authorList>
    </citation>
    <scope>NUCLEOTIDE SEQUENCE [LARGE SCALE GENOMIC DNA]</scope>
    <source>
        <strain evidence="2 3">Kin4-M</strain>
    </source>
</reference>
<dbReference type="AlphaFoldDB" id="Q74N17"/>
<dbReference type="SMART" id="SM00327">
    <property type="entry name" value="VWA"/>
    <property type="match status" value="1"/>
</dbReference>
<dbReference type="EnsemblBacteria" id="AAR39247">
    <property type="protein sequence ID" value="AAR39247"/>
    <property type="gene ID" value="NEQ403"/>
</dbReference>
<dbReference type="Gene3D" id="3.40.50.410">
    <property type="entry name" value="von Willebrand factor, type A domain"/>
    <property type="match status" value="1"/>
</dbReference>
<sequence length="216" mass="24596">MAIALEELIRYGHYLFGEKPGFGYEKEIIGYTQGLKPIWDLDLRKTTYMLAITKNLLYSLVFRVYRPLAEKEYIVLLDCSGSMKGEKFEKALAIALSIIYKYKRVGLILFNNKIIKSIPPTENKTLLVNSLFVIPREKTNISIALEEAMKYAKPKSEIFIITDAVPTDETVDELIETVRKLALKNIKVHVIGINLKEGKIVAETIAKISSSLLYEF</sequence>
<dbReference type="KEGG" id="neq:NEQ403"/>
<dbReference type="SUPFAM" id="SSF53300">
    <property type="entry name" value="vWA-like"/>
    <property type="match status" value="1"/>
</dbReference>
<evidence type="ECO:0000259" key="1">
    <source>
        <dbReference type="PROSITE" id="PS50234"/>
    </source>
</evidence>
<dbReference type="EMBL" id="AE017199">
    <property type="protein sequence ID" value="AAR39247.1"/>
    <property type="molecule type" value="Genomic_DNA"/>
</dbReference>
<dbReference type="Proteomes" id="UP000000578">
    <property type="component" value="Chromosome"/>
</dbReference>
<dbReference type="Pfam" id="PF00092">
    <property type="entry name" value="VWA"/>
    <property type="match status" value="1"/>
</dbReference>
<dbReference type="InterPro" id="IPR002035">
    <property type="entry name" value="VWF_A"/>
</dbReference>
<accession>Q74N17</accession>
<dbReference type="PROSITE" id="PS50234">
    <property type="entry name" value="VWFA"/>
    <property type="match status" value="1"/>
</dbReference>